<evidence type="ECO:0000256" key="7">
    <source>
        <dbReference type="ARBA" id="ARBA00022827"/>
    </source>
</evidence>
<protein>
    <recommendedName>
        <fullName evidence="3">FAD:protein FMN transferase</fullName>
        <ecNumber evidence="2">2.7.1.180</ecNumber>
    </recommendedName>
    <alternativeName>
        <fullName evidence="9">Flavin transferase</fullName>
    </alternativeName>
</protein>
<evidence type="ECO:0000256" key="3">
    <source>
        <dbReference type="ARBA" id="ARBA00016337"/>
    </source>
</evidence>
<dbReference type="RefSeq" id="WP_271964800.1">
    <property type="nucleotide sequence ID" value="NZ_JAQMFS010000091.1"/>
</dbReference>
<keyword evidence="8" id="KW-0460">Magnesium</keyword>
<dbReference type="InterPro" id="IPR024932">
    <property type="entry name" value="ApbE"/>
</dbReference>
<keyword evidence="5 11" id="KW-0808">Transferase</keyword>
<evidence type="ECO:0000313" key="11">
    <source>
        <dbReference type="EMBL" id="MDB6186540.1"/>
    </source>
</evidence>
<dbReference type="Gene3D" id="3.10.520.10">
    <property type="entry name" value="ApbE-like domains"/>
    <property type="match status" value="2"/>
</dbReference>
<dbReference type="PANTHER" id="PTHR30040">
    <property type="entry name" value="THIAMINE BIOSYNTHESIS LIPOPROTEIN APBE"/>
    <property type="match status" value="1"/>
</dbReference>
<dbReference type="SUPFAM" id="SSF143631">
    <property type="entry name" value="ApbE-like"/>
    <property type="match status" value="1"/>
</dbReference>
<evidence type="ECO:0000256" key="1">
    <source>
        <dbReference type="ARBA" id="ARBA00001946"/>
    </source>
</evidence>
<gene>
    <name evidence="11" type="ORF">PNO30_07195</name>
</gene>
<comment type="catalytic activity">
    <reaction evidence="10">
        <text>L-threonyl-[protein] + FAD = FMN-L-threonyl-[protein] + AMP + H(+)</text>
        <dbReference type="Rhea" id="RHEA:36847"/>
        <dbReference type="Rhea" id="RHEA-COMP:11060"/>
        <dbReference type="Rhea" id="RHEA-COMP:11061"/>
        <dbReference type="ChEBI" id="CHEBI:15378"/>
        <dbReference type="ChEBI" id="CHEBI:30013"/>
        <dbReference type="ChEBI" id="CHEBI:57692"/>
        <dbReference type="ChEBI" id="CHEBI:74257"/>
        <dbReference type="ChEBI" id="CHEBI:456215"/>
        <dbReference type="EC" id="2.7.1.180"/>
    </reaction>
</comment>
<evidence type="ECO:0000256" key="6">
    <source>
        <dbReference type="ARBA" id="ARBA00022723"/>
    </source>
</evidence>
<name>A0AAW6B6U9_9BACL</name>
<dbReference type="GO" id="GO:0016740">
    <property type="term" value="F:transferase activity"/>
    <property type="evidence" value="ECO:0007669"/>
    <property type="project" value="UniProtKB-KW"/>
</dbReference>
<evidence type="ECO:0000256" key="4">
    <source>
        <dbReference type="ARBA" id="ARBA00022630"/>
    </source>
</evidence>
<dbReference type="EMBL" id="JAQMFS010000091">
    <property type="protein sequence ID" value="MDB6186540.1"/>
    <property type="molecule type" value="Genomic_DNA"/>
</dbReference>
<dbReference type="PANTHER" id="PTHR30040:SF2">
    <property type="entry name" value="FAD:PROTEIN FMN TRANSFERASE"/>
    <property type="match status" value="1"/>
</dbReference>
<evidence type="ECO:0000256" key="10">
    <source>
        <dbReference type="ARBA" id="ARBA00048540"/>
    </source>
</evidence>
<evidence type="ECO:0000313" key="12">
    <source>
        <dbReference type="Proteomes" id="UP001212217"/>
    </source>
</evidence>
<dbReference type="GO" id="GO:0046872">
    <property type="term" value="F:metal ion binding"/>
    <property type="evidence" value="ECO:0007669"/>
    <property type="project" value="UniProtKB-KW"/>
</dbReference>
<accession>A0AAW6B6U9</accession>
<evidence type="ECO:0000256" key="5">
    <source>
        <dbReference type="ARBA" id="ARBA00022679"/>
    </source>
</evidence>
<comment type="caution">
    <text evidence="11">The sequence shown here is derived from an EMBL/GenBank/DDBJ whole genome shotgun (WGS) entry which is preliminary data.</text>
</comment>
<dbReference type="EC" id="2.7.1.180" evidence="2"/>
<evidence type="ECO:0000256" key="8">
    <source>
        <dbReference type="ARBA" id="ARBA00022842"/>
    </source>
</evidence>
<dbReference type="Proteomes" id="UP001212217">
    <property type="component" value="Unassembled WGS sequence"/>
</dbReference>
<evidence type="ECO:0000256" key="2">
    <source>
        <dbReference type="ARBA" id="ARBA00011955"/>
    </source>
</evidence>
<evidence type="ECO:0000256" key="9">
    <source>
        <dbReference type="ARBA" id="ARBA00031306"/>
    </source>
</evidence>
<comment type="cofactor">
    <cofactor evidence="1">
        <name>Mg(2+)</name>
        <dbReference type="ChEBI" id="CHEBI:18420"/>
    </cofactor>
</comment>
<organism evidence="11 12">
    <name type="scientific">Gemella haemolysans</name>
    <dbReference type="NCBI Taxonomy" id="1379"/>
    <lineage>
        <taxon>Bacteria</taxon>
        <taxon>Bacillati</taxon>
        <taxon>Bacillota</taxon>
        <taxon>Bacilli</taxon>
        <taxon>Bacillales</taxon>
        <taxon>Gemellaceae</taxon>
        <taxon>Gemella</taxon>
    </lineage>
</organism>
<dbReference type="Pfam" id="PF02424">
    <property type="entry name" value="ApbE"/>
    <property type="match status" value="1"/>
</dbReference>
<dbReference type="InterPro" id="IPR003374">
    <property type="entry name" value="ApbE-like_sf"/>
</dbReference>
<keyword evidence="6" id="KW-0479">Metal-binding</keyword>
<dbReference type="AlphaFoldDB" id="A0AAW6B6U9"/>
<keyword evidence="4" id="KW-0285">Flavoprotein</keyword>
<keyword evidence="7" id="KW-0274">FAD</keyword>
<reference evidence="11" key="1">
    <citation type="submission" date="2023-08" db="EMBL/GenBank/DDBJ databases">
        <title>Dental plaque isolates bound by oral lectin ZG16B.</title>
        <authorList>
            <person name="Ghosh S."/>
        </authorList>
    </citation>
    <scope>NUCLEOTIDE SEQUENCE</scope>
    <source>
        <strain evidence="11">DP3_5B</strain>
    </source>
</reference>
<sequence>MVKYKTYVLKKMNMPFTIAFVKNNFDETLIEVLNQVIDEIDKYLKKVEEKFSPFLTDSLVSRHTDLGEVLQENFFDLEYQEVYSRSILAKKETRGLFDPFFEGKYNPTGLVKGWAIETVFMKYIKPLIDNNIIEAGAINGAGDMQVGTSLDSDFSWEIGIENPEDREKIIARYSIKNGAVATSGINKKGQHIKSENDIEHIQVTVIGRYLSDVDVMATVGIVSNKNVWSEFVEKNKLTGILLTKEGIKRVFEEGKITDVERT</sequence>
<proteinExistence type="predicted"/>